<gene>
    <name evidence="1" type="ORF">LTR37_014018</name>
</gene>
<comment type="caution">
    <text evidence="1">The sequence shown here is derived from an EMBL/GenBank/DDBJ whole genome shotgun (WGS) entry which is preliminary data.</text>
</comment>
<dbReference type="EMBL" id="JAUTXU010000142">
    <property type="protein sequence ID" value="KAK3704178.1"/>
    <property type="molecule type" value="Genomic_DNA"/>
</dbReference>
<dbReference type="Proteomes" id="UP001281147">
    <property type="component" value="Unassembled WGS sequence"/>
</dbReference>
<accession>A0ACC3MUV0</accession>
<keyword evidence="2" id="KW-1185">Reference proteome</keyword>
<sequence length="217" mass="23036">MAARDSTSILATKVAVTGTTLFIAGGMASTSFQFIPALITAAQKAPSRPENASRAESGRLTPQPNISKQLGDGSTSSSNSGWFDGYKGAAQQFVSMSKTAFATQVPPELLSILASSYLAYHSYSKGTSNAGHKWAAVAAMIATVFPLTGGFMVPLDHKLARLGGDEEKLEPFEDAPPDRDAERRNTVEFLGKWDTLNRMRSAIMFAAGGLGLWGLVE</sequence>
<evidence type="ECO:0000313" key="2">
    <source>
        <dbReference type="Proteomes" id="UP001281147"/>
    </source>
</evidence>
<reference evidence="1" key="1">
    <citation type="submission" date="2023-07" db="EMBL/GenBank/DDBJ databases">
        <title>Black Yeasts Isolated from many extreme environments.</title>
        <authorList>
            <person name="Coleine C."/>
            <person name="Stajich J.E."/>
            <person name="Selbmann L."/>
        </authorList>
    </citation>
    <scope>NUCLEOTIDE SEQUENCE</scope>
    <source>
        <strain evidence="1">CCFEE 5714</strain>
    </source>
</reference>
<proteinExistence type="predicted"/>
<organism evidence="1 2">
    <name type="scientific">Vermiconidia calcicola</name>
    <dbReference type="NCBI Taxonomy" id="1690605"/>
    <lineage>
        <taxon>Eukaryota</taxon>
        <taxon>Fungi</taxon>
        <taxon>Dikarya</taxon>
        <taxon>Ascomycota</taxon>
        <taxon>Pezizomycotina</taxon>
        <taxon>Dothideomycetes</taxon>
        <taxon>Dothideomycetidae</taxon>
        <taxon>Mycosphaerellales</taxon>
        <taxon>Extremaceae</taxon>
        <taxon>Vermiconidia</taxon>
    </lineage>
</organism>
<name>A0ACC3MUV0_9PEZI</name>
<evidence type="ECO:0000313" key="1">
    <source>
        <dbReference type="EMBL" id="KAK3704178.1"/>
    </source>
</evidence>
<protein>
    <submittedName>
        <fullName evidence="1">Uncharacterized protein</fullName>
    </submittedName>
</protein>